<dbReference type="EMBL" id="JAWXYG010000015">
    <property type="protein sequence ID" value="KAK4253750.1"/>
    <property type="molecule type" value="Genomic_DNA"/>
</dbReference>
<accession>A0AAE1M5G9</accession>
<sequence>MEDSGTILSHISSLKDMLDQVNEEIEATIQVTREIESGIVKCEEIESGFVAREAELMKTIYMLQFETVGYATVADKLKASVSSMEKELCCLKMKRAEIVKLITEKRENFTTVCLGFQADIDGRENCEVRILLSEKISLENEIQLMDKKHNVLKNSVLAFVEEIIKDLNNSNSAFEVEIQRRNWENEKLLEDINVLKNTLISAIGTNDEIL</sequence>
<gene>
    <name evidence="1" type="ORF">QN277_010386</name>
</gene>
<evidence type="ECO:0000313" key="1">
    <source>
        <dbReference type="EMBL" id="KAK4253750.1"/>
    </source>
</evidence>
<organism evidence="1 2">
    <name type="scientific">Acacia crassicarpa</name>
    <name type="common">northern wattle</name>
    <dbReference type="NCBI Taxonomy" id="499986"/>
    <lineage>
        <taxon>Eukaryota</taxon>
        <taxon>Viridiplantae</taxon>
        <taxon>Streptophyta</taxon>
        <taxon>Embryophyta</taxon>
        <taxon>Tracheophyta</taxon>
        <taxon>Spermatophyta</taxon>
        <taxon>Magnoliopsida</taxon>
        <taxon>eudicotyledons</taxon>
        <taxon>Gunneridae</taxon>
        <taxon>Pentapetalae</taxon>
        <taxon>rosids</taxon>
        <taxon>fabids</taxon>
        <taxon>Fabales</taxon>
        <taxon>Fabaceae</taxon>
        <taxon>Caesalpinioideae</taxon>
        <taxon>mimosoid clade</taxon>
        <taxon>Acacieae</taxon>
        <taxon>Acacia</taxon>
    </lineage>
</organism>
<comment type="caution">
    <text evidence="1">The sequence shown here is derived from an EMBL/GenBank/DDBJ whole genome shotgun (WGS) entry which is preliminary data.</text>
</comment>
<name>A0AAE1M5G9_9FABA</name>
<evidence type="ECO:0000313" key="2">
    <source>
        <dbReference type="Proteomes" id="UP001293593"/>
    </source>
</evidence>
<dbReference type="Proteomes" id="UP001293593">
    <property type="component" value="Unassembled WGS sequence"/>
</dbReference>
<dbReference type="AlphaFoldDB" id="A0AAE1M5G9"/>
<reference evidence="1" key="1">
    <citation type="submission" date="2023-10" db="EMBL/GenBank/DDBJ databases">
        <title>Chromosome-level genome of the transformable northern wattle, Acacia crassicarpa.</title>
        <authorList>
            <person name="Massaro I."/>
            <person name="Sinha N.R."/>
            <person name="Poethig S."/>
            <person name="Leichty A.R."/>
        </authorList>
    </citation>
    <scope>NUCLEOTIDE SEQUENCE</scope>
    <source>
        <strain evidence="1">Acra3RX</strain>
        <tissue evidence="1">Leaf</tissue>
    </source>
</reference>
<protein>
    <submittedName>
        <fullName evidence="1">Uncharacterized protein</fullName>
    </submittedName>
</protein>
<keyword evidence="2" id="KW-1185">Reference proteome</keyword>
<proteinExistence type="predicted"/>